<dbReference type="Pfam" id="PF15999">
    <property type="entry name" value="DUF4774"/>
    <property type="match status" value="3"/>
</dbReference>
<evidence type="ECO:0000256" key="1">
    <source>
        <dbReference type="SAM" id="MobiDB-lite"/>
    </source>
</evidence>
<evidence type="ECO:0000313" key="3">
    <source>
        <dbReference type="EnsemblMetazoa" id="AATE005423-PA.1"/>
    </source>
</evidence>
<feature type="compositionally biased region" description="Basic and acidic residues" evidence="1">
    <location>
        <begin position="564"/>
        <end position="573"/>
    </location>
</feature>
<feature type="compositionally biased region" description="Low complexity" evidence="1">
    <location>
        <begin position="653"/>
        <end position="667"/>
    </location>
</feature>
<feature type="region of interest" description="Disordered" evidence="1">
    <location>
        <begin position="942"/>
        <end position="1009"/>
    </location>
</feature>
<name>A0A182ITY2_ANOAO</name>
<feature type="region of interest" description="Disordered" evidence="1">
    <location>
        <begin position="547"/>
        <end position="603"/>
    </location>
</feature>
<feature type="domain" description="DUF4774" evidence="2">
    <location>
        <begin position="420"/>
        <end position="471"/>
    </location>
</feature>
<accession>A0A182ITY2</accession>
<reference evidence="3" key="1">
    <citation type="submission" date="2022-08" db="UniProtKB">
        <authorList>
            <consortium name="EnsemblMetazoa"/>
        </authorList>
    </citation>
    <scope>IDENTIFICATION</scope>
    <source>
        <strain evidence="3">EBRO</strain>
    </source>
</reference>
<feature type="region of interest" description="Disordered" evidence="1">
    <location>
        <begin position="649"/>
        <end position="694"/>
    </location>
</feature>
<dbReference type="EnsemblMetazoa" id="AATE005423-RA">
    <property type="protein sequence ID" value="AATE005423-PA.1"/>
    <property type="gene ID" value="AATE005423"/>
</dbReference>
<organism evidence="3">
    <name type="scientific">Anopheles atroparvus</name>
    <name type="common">European mosquito</name>
    <dbReference type="NCBI Taxonomy" id="41427"/>
    <lineage>
        <taxon>Eukaryota</taxon>
        <taxon>Metazoa</taxon>
        <taxon>Ecdysozoa</taxon>
        <taxon>Arthropoda</taxon>
        <taxon>Hexapoda</taxon>
        <taxon>Insecta</taxon>
        <taxon>Pterygota</taxon>
        <taxon>Neoptera</taxon>
        <taxon>Endopterygota</taxon>
        <taxon>Diptera</taxon>
        <taxon>Nematocera</taxon>
        <taxon>Culicoidea</taxon>
        <taxon>Culicidae</taxon>
        <taxon>Anophelinae</taxon>
        <taxon>Anopheles</taxon>
    </lineage>
</organism>
<evidence type="ECO:0000259" key="2">
    <source>
        <dbReference type="Pfam" id="PF15999"/>
    </source>
</evidence>
<dbReference type="AlphaFoldDB" id="A0A182ITY2"/>
<feature type="compositionally biased region" description="Acidic residues" evidence="1">
    <location>
        <begin position="318"/>
        <end position="329"/>
    </location>
</feature>
<sequence>MALSSSGTEIAQGDDRNHRRFWAVQSGMRRVLTFATSLLSIQCRPQAVQIEKQVIRWLPEARSLEPLLSNQRGSVEETDRILREIERINIAMGYKKKPDVAFPRSDQGSDGAGYFYPRPPYFPPSLVQLKVAQQPQKTSKGIAAHPFRAQSFFYPTPYLQLPTMASPRAFQFVPVGTFQPPVAVQLMRSGKELRQSSPIYVLPISVPAPDGKSSEIRYIPSTINFGSWGAVQLRGKALDLDGAKRAGGAKKPKGVMEEVAEVADAVQSTKLEEELLEEIVEAVDYDEEDDERKGAGASGDAALANDKFMGGPPKASAETEEDDDDDEAGPDVEMVMLQKVAGKSFNISTVFNNFTQRFSIHSTTPATELSKDGSDAVQDLNDLKEKPLTGEEDLPAQDKGPFGIFGTKQADAGSGLVIQRLRVRHGGIAIAGPGGVATAGSGGTAIVGPNGTAITHPRSLTIAGPGAKIYAVPETVDLANTINATKRSLPLDAVLVASGPVVYYRTFFPYHAAELPAPYPLASPVLTAVGRGYSLVPYSVPYQAGLYPASPGPEQGENFSPPPSEDRSAEKLKQQTAVVAMPKPPLVNGSREGAKRLRAKKPKRVMNAPFLQALQQPSGQFKLQAYELVASEKLAQRQGSAEKLQELRRHELQQQQQTPQSNPSPKSKPTRTSKPTPANPVVVSSIGSTTADAPVPRVPVAPTVSEYYPFYGSPMTDQREEASLILEPSSKAISGNGGTAISTPVSHAILKQGSSTKILFRPQSVAIVGANGRAHAQADLIVDYVNPEHRTATDVLKLPFYGGARGQILEIRKNSDGTVVSKILRGDDEDMELKVHQVADEPRPAPKEPEPEASEEDGGDRGTQSFGDYLVNIQNAAASLVALQDSVKKTGKLSPDQKKVYTDNLEKLGVAAQKLAHIQQADDDHDAIRFLFDLSALTANYETAPSSSSSGEGQKKKTSSTSKLTFPGFKGKEDNNKKKEKEEEESVGEEGSGGDSVQVETQEKESSIAEAKPVGLAIAGEGGVASSKPVATAVVGDGGLAVARPVATAIAGIKPSELGSLGLPISLNKKVLTKGKYGLVAASDEAAGGVLVGPDYEARVAPKEIEAEIEDNRQQAMAHFDTEKFLANLRLKTAAPTVSPNVPQPLTAYQPQSYLQQAIPYMSDYGLTPNAYYMPMPYFNWPMSYYPSGALSTVGAYQLAALQSTQYNPYSVLSAYQQPQLQQSLVQNPFQQYEYPQRAAFYNPSPVVNPAATAYSNYNNYASFSNPSPYRFFYY</sequence>
<protein>
    <recommendedName>
        <fullName evidence="2">DUF4774 domain-containing protein</fullName>
    </recommendedName>
</protein>
<dbReference type="VEuPathDB" id="VectorBase:AATE005423"/>
<dbReference type="InterPro" id="IPR031942">
    <property type="entry name" value="DUF4774"/>
</dbReference>
<feature type="region of interest" description="Disordered" evidence="1">
    <location>
        <begin position="284"/>
        <end position="329"/>
    </location>
</feature>
<feature type="compositionally biased region" description="Basic and acidic residues" evidence="1">
    <location>
        <begin position="837"/>
        <end position="850"/>
    </location>
</feature>
<feature type="domain" description="DUF4774" evidence="2">
    <location>
        <begin position="723"/>
        <end position="778"/>
    </location>
</feature>
<feature type="region of interest" description="Disordered" evidence="1">
    <location>
        <begin position="837"/>
        <end position="866"/>
    </location>
</feature>
<feature type="compositionally biased region" description="Basic and acidic residues" evidence="1">
    <location>
        <begin position="970"/>
        <end position="981"/>
    </location>
</feature>
<proteinExistence type="predicted"/>
<feature type="domain" description="DUF4774" evidence="2">
    <location>
        <begin position="1009"/>
        <end position="1057"/>
    </location>
</feature>